<dbReference type="Pfam" id="PF02254">
    <property type="entry name" value="TrkA_N"/>
    <property type="match status" value="1"/>
</dbReference>
<dbReference type="RefSeq" id="WP_092283668.1">
    <property type="nucleotide sequence ID" value="NZ_FOPJ01000001.1"/>
</dbReference>
<dbReference type="Gene3D" id="3.40.50.720">
    <property type="entry name" value="NAD(P)-binding Rossmann-like Domain"/>
    <property type="match status" value="1"/>
</dbReference>
<keyword evidence="4 7" id="KW-0812">Transmembrane</keyword>
<protein>
    <submittedName>
        <fullName evidence="9">Predicted Kef-type K+ transport protein, K+/H+ antiporter domain</fullName>
    </submittedName>
</protein>
<feature type="transmembrane region" description="Helical" evidence="7">
    <location>
        <begin position="336"/>
        <end position="357"/>
    </location>
</feature>
<evidence type="ECO:0000256" key="4">
    <source>
        <dbReference type="ARBA" id="ARBA00022692"/>
    </source>
</evidence>
<sequence>MELTAIYVEALLFAIIGGLAAAAVRLPPLVGFLAAGFALSFLGIHEIDGLHVIADLGVTVLLFTIGLRLDPKTLMRARVVGTTVGHASINTLLVAAALATLGFLPLAVFAGTGWSSFLLIGLATSFSSTVFVMAQLEETGRMRSMVGSISIGVLVLQDIVAVAFLVVSSHSLPAVWAPILILIPFLRPLITRLPDRVRRPELVVLGGVAIAGVAFTIFDYAGIRGDFGALIAGMVFSGHPIAERMFDALMSVKELLLVGFFIQIGLGGVPTLEGFLIAAFLLLLIPLKAGALILLLHSMRLSNRTTALTALTLSNYSEFGLIIASVAVSAGLLPETWVPIMGVAVAGSFVVSTFINVRSDALTNRIVDWLPTVPEERLLPGERPVHVDGINAMVIGMGRVGIGVYRRLSDEYDLEVTGIEFDHDRVEDLRHRGLRVISGDGTDPDLWRRMRSEEQGPRLIVLAMPQHEANLTVLKLMQRSNLPLTVAAVAHERHTTFELIEVGADAVTYLYEGAGRELADHAWAAFIQDHPEMEKTHKPPVHRPGA</sequence>
<evidence type="ECO:0000256" key="2">
    <source>
        <dbReference type="ARBA" id="ARBA00005551"/>
    </source>
</evidence>
<keyword evidence="6 7" id="KW-0472">Membrane</keyword>
<dbReference type="PANTHER" id="PTHR42751">
    <property type="entry name" value="SODIUM/HYDROGEN EXCHANGER FAMILY/TRKA DOMAIN PROTEIN"/>
    <property type="match status" value="1"/>
</dbReference>
<evidence type="ECO:0000256" key="7">
    <source>
        <dbReference type="SAM" id="Phobius"/>
    </source>
</evidence>
<keyword evidence="3" id="KW-0813">Transport</keyword>
<feature type="transmembrane region" description="Helical" evidence="7">
    <location>
        <begin position="308"/>
        <end position="330"/>
    </location>
</feature>
<dbReference type="AlphaFoldDB" id="A0A1I2PZX7"/>
<dbReference type="GO" id="GO:1902600">
    <property type="term" value="P:proton transmembrane transport"/>
    <property type="evidence" value="ECO:0007669"/>
    <property type="project" value="InterPro"/>
</dbReference>
<comment type="similarity">
    <text evidence="2">Belongs to the monovalent cation:proton antiporter 2 (CPA2) transporter (TC 2.A.37) family.</text>
</comment>
<evidence type="ECO:0000256" key="1">
    <source>
        <dbReference type="ARBA" id="ARBA00004141"/>
    </source>
</evidence>
<dbReference type="GO" id="GO:0016020">
    <property type="term" value="C:membrane"/>
    <property type="evidence" value="ECO:0007669"/>
    <property type="project" value="UniProtKB-SubCell"/>
</dbReference>
<dbReference type="SUPFAM" id="SSF51735">
    <property type="entry name" value="NAD(P)-binding Rossmann-fold domains"/>
    <property type="match status" value="1"/>
</dbReference>
<feature type="domain" description="RCK N-terminal" evidence="8">
    <location>
        <begin position="389"/>
        <end position="508"/>
    </location>
</feature>
<evidence type="ECO:0000256" key="3">
    <source>
        <dbReference type="ARBA" id="ARBA00022448"/>
    </source>
</evidence>
<dbReference type="GO" id="GO:0006813">
    <property type="term" value="P:potassium ion transport"/>
    <property type="evidence" value="ECO:0007669"/>
    <property type="project" value="InterPro"/>
</dbReference>
<dbReference type="InterPro" id="IPR038770">
    <property type="entry name" value="Na+/solute_symporter_sf"/>
</dbReference>
<evidence type="ECO:0000256" key="5">
    <source>
        <dbReference type="ARBA" id="ARBA00022989"/>
    </source>
</evidence>
<accession>A0A1I2PZX7</accession>
<dbReference type="Pfam" id="PF00999">
    <property type="entry name" value="Na_H_Exchanger"/>
    <property type="match status" value="1"/>
</dbReference>
<evidence type="ECO:0000313" key="9">
    <source>
        <dbReference type="EMBL" id="SFG21180.1"/>
    </source>
</evidence>
<feature type="transmembrane region" description="Helical" evidence="7">
    <location>
        <begin position="6"/>
        <end position="24"/>
    </location>
</feature>
<keyword evidence="10" id="KW-1185">Reference proteome</keyword>
<feature type="transmembrane region" description="Helical" evidence="7">
    <location>
        <begin position="173"/>
        <end position="190"/>
    </location>
</feature>
<feature type="transmembrane region" description="Helical" evidence="7">
    <location>
        <begin position="114"/>
        <end position="134"/>
    </location>
</feature>
<dbReference type="STRING" id="185761.SAMN05660282_00297"/>
<dbReference type="Proteomes" id="UP000199065">
    <property type="component" value="Unassembled WGS sequence"/>
</dbReference>
<feature type="transmembrane region" description="Helical" evidence="7">
    <location>
        <begin position="275"/>
        <end position="296"/>
    </location>
</feature>
<evidence type="ECO:0000259" key="8">
    <source>
        <dbReference type="PROSITE" id="PS51201"/>
    </source>
</evidence>
<evidence type="ECO:0000313" key="10">
    <source>
        <dbReference type="Proteomes" id="UP000199065"/>
    </source>
</evidence>
<organism evidence="9 10">
    <name type="scientific">Corynebacterium spheniscorum</name>
    <dbReference type="NCBI Taxonomy" id="185761"/>
    <lineage>
        <taxon>Bacteria</taxon>
        <taxon>Bacillati</taxon>
        <taxon>Actinomycetota</taxon>
        <taxon>Actinomycetes</taxon>
        <taxon>Mycobacteriales</taxon>
        <taxon>Corynebacteriaceae</taxon>
        <taxon>Corynebacterium</taxon>
    </lineage>
</organism>
<dbReference type="InterPro" id="IPR003148">
    <property type="entry name" value="RCK_N"/>
</dbReference>
<dbReference type="PANTHER" id="PTHR42751:SF1">
    <property type="entry name" value="CATION_PROTON ANTIPORTER YBAL-RELATED"/>
    <property type="match status" value="1"/>
</dbReference>
<dbReference type="EMBL" id="FOPJ01000001">
    <property type="protein sequence ID" value="SFG21180.1"/>
    <property type="molecule type" value="Genomic_DNA"/>
</dbReference>
<reference evidence="9 10" key="1">
    <citation type="submission" date="2016-10" db="EMBL/GenBank/DDBJ databases">
        <authorList>
            <person name="de Groot N.N."/>
        </authorList>
    </citation>
    <scope>NUCLEOTIDE SEQUENCE [LARGE SCALE GENOMIC DNA]</scope>
    <source>
        <strain>J11</strain>
        <strain evidence="10">PG 39</strain>
    </source>
</reference>
<dbReference type="Gene3D" id="1.20.1530.20">
    <property type="match status" value="1"/>
</dbReference>
<dbReference type="OrthoDB" id="3418949at2"/>
<name>A0A1I2PZX7_9CORY</name>
<feature type="transmembrane region" description="Helical" evidence="7">
    <location>
        <begin position="146"/>
        <end position="167"/>
    </location>
</feature>
<evidence type="ECO:0000256" key="6">
    <source>
        <dbReference type="ARBA" id="ARBA00023136"/>
    </source>
</evidence>
<feature type="transmembrane region" description="Helical" evidence="7">
    <location>
        <begin position="202"/>
        <end position="221"/>
    </location>
</feature>
<feature type="transmembrane region" description="Helical" evidence="7">
    <location>
        <begin position="51"/>
        <end position="69"/>
    </location>
</feature>
<dbReference type="GO" id="GO:0015297">
    <property type="term" value="F:antiporter activity"/>
    <property type="evidence" value="ECO:0007669"/>
    <property type="project" value="InterPro"/>
</dbReference>
<dbReference type="PROSITE" id="PS51201">
    <property type="entry name" value="RCK_N"/>
    <property type="match status" value="1"/>
</dbReference>
<proteinExistence type="inferred from homology"/>
<keyword evidence="5 7" id="KW-1133">Transmembrane helix</keyword>
<feature type="transmembrane region" description="Helical" evidence="7">
    <location>
        <begin position="89"/>
        <end position="108"/>
    </location>
</feature>
<dbReference type="InterPro" id="IPR006153">
    <property type="entry name" value="Cation/H_exchanger_TM"/>
</dbReference>
<comment type="subcellular location">
    <subcellularLocation>
        <location evidence="1">Membrane</location>
        <topology evidence="1">Multi-pass membrane protein</topology>
    </subcellularLocation>
</comment>
<gene>
    <name evidence="9" type="ORF">SAMN05660282_00297</name>
</gene>
<dbReference type="InterPro" id="IPR036291">
    <property type="entry name" value="NAD(P)-bd_dom_sf"/>
</dbReference>